<dbReference type="InterPro" id="IPR000626">
    <property type="entry name" value="Ubiquitin-like_dom"/>
</dbReference>
<sequence>MSIVIKTLTGNTITLNVESSDTIDCVKQKIQDEEGIPCDQQRLIFAGRQLEDGRTLSSCNITAYATLHLVSRLRGGMYNVSASRQDFEELVDSPNPTVPIYIDGTSIDVEVCPMDTAETLVAKAVEMKEIKDEVDEIAALESQLAAKKEALLLKRKREEEELRKNEDAQIRFEEAESSGDRDWIVVAEEIQAETLQEFGIEPTPLALHQLRLAAARFGTSFYIKFNRARLGNLSPGSPAPDVPLVSFTTEAPTTLLSYAKPGRPLVVLAGSFS</sequence>
<organism evidence="3 4">
    <name type="scientific">Triparma columacea</name>
    <dbReference type="NCBI Taxonomy" id="722753"/>
    <lineage>
        <taxon>Eukaryota</taxon>
        <taxon>Sar</taxon>
        <taxon>Stramenopiles</taxon>
        <taxon>Ochrophyta</taxon>
        <taxon>Bolidophyceae</taxon>
        <taxon>Parmales</taxon>
        <taxon>Triparmaceae</taxon>
        <taxon>Triparma</taxon>
    </lineage>
</organism>
<dbReference type="AlphaFoldDB" id="A0A9W7G8J4"/>
<name>A0A9W7G8J4_9STRA</name>
<dbReference type="InterPro" id="IPR019954">
    <property type="entry name" value="Ubiquitin_CS"/>
</dbReference>
<evidence type="ECO:0000313" key="4">
    <source>
        <dbReference type="Proteomes" id="UP001165065"/>
    </source>
</evidence>
<evidence type="ECO:0000256" key="1">
    <source>
        <dbReference type="SAM" id="Coils"/>
    </source>
</evidence>
<dbReference type="PANTHER" id="PTHR10666">
    <property type="entry name" value="UBIQUITIN"/>
    <property type="match status" value="1"/>
</dbReference>
<reference evidence="4" key="1">
    <citation type="journal article" date="2023" name="Commun. Biol.">
        <title>Genome analysis of Parmales, the sister group of diatoms, reveals the evolutionary specialization of diatoms from phago-mixotrophs to photoautotrophs.</title>
        <authorList>
            <person name="Ban H."/>
            <person name="Sato S."/>
            <person name="Yoshikawa S."/>
            <person name="Yamada K."/>
            <person name="Nakamura Y."/>
            <person name="Ichinomiya M."/>
            <person name="Sato N."/>
            <person name="Blanc-Mathieu R."/>
            <person name="Endo H."/>
            <person name="Kuwata A."/>
            <person name="Ogata H."/>
        </authorList>
    </citation>
    <scope>NUCLEOTIDE SEQUENCE [LARGE SCALE GENOMIC DNA]</scope>
</reference>
<dbReference type="FunFam" id="3.10.20.90:FF:000160">
    <property type="entry name" value="Polyubiquitin-C"/>
    <property type="match status" value="1"/>
</dbReference>
<dbReference type="Proteomes" id="UP001165065">
    <property type="component" value="Unassembled WGS sequence"/>
</dbReference>
<dbReference type="Gene3D" id="3.10.20.90">
    <property type="entry name" value="Phosphatidylinositol 3-kinase Catalytic Subunit, Chain A, domain 1"/>
    <property type="match status" value="1"/>
</dbReference>
<dbReference type="InterPro" id="IPR019956">
    <property type="entry name" value="Ubiquitin_dom"/>
</dbReference>
<dbReference type="PRINTS" id="PR00348">
    <property type="entry name" value="UBIQUITIN"/>
</dbReference>
<dbReference type="PROSITE" id="PS50053">
    <property type="entry name" value="UBIQUITIN_2"/>
    <property type="match status" value="1"/>
</dbReference>
<protein>
    <recommendedName>
        <fullName evidence="2">Ubiquitin-like domain-containing protein</fullName>
    </recommendedName>
</protein>
<dbReference type="Pfam" id="PF00240">
    <property type="entry name" value="ubiquitin"/>
    <property type="match status" value="1"/>
</dbReference>
<dbReference type="EMBL" id="BRYA01001141">
    <property type="protein sequence ID" value="GMI39554.1"/>
    <property type="molecule type" value="Genomic_DNA"/>
</dbReference>
<dbReference type="InterPro" id="IPR050158">
    <property type="entry name" value="Ubiquitin_ubiquitin-like"/>
</dbReference>
<dbReference type="SMART" id="SM00213">
    <property type="entry name" value="UBQ"/>
    <property type="match status" value="1"/>
</dbReference>
<dbReference type="InterPro" id="IPR029071">
    <property type="entry name" value="Ubiquitin-like_domsf"/>
</dbReference>
<accession>A0A9W7G8J4</accession>
<gene>
    <name evidence="3" type="ORF">TrCOL_g11539</name>
</gene>
<proteinExistence type="predicted"/>
<comment type="caution">
    <text evidence="3">The sequence shown here is derived from an EMBL/GenBank/DDBJ whole genome shotgun (WGS) entry which is preliminary data.</text>
</comment>
<dbReference type="SUPFAM" id="SSF54236">
    <property type="entry name" value="Ubiquitin-like"/>
    <property type="match status" value="1"/>
</dbReference>
<keyword evidence="4" id="KW-1185">Reference proteome</keyword>
<dbReference type="PROSITE" id="PS00299">
    <property type="entry name" value="UBIQUITIN_1"/>
    <property type="match status" value="1"/>
</dbReference>
<dbReference type="OrthoDB" id="428577at2759"/>
<keyword evidence="1" id="KW-0175">Coiled coil</keyword>
<feature type="domain" description="Ubiquitin-like" evidence="2">
    <location>
        <begin position="1"/>
        <end position="76"/>
    </location>
</feature>
<evidence type="ECO:0000259" key="2">
    <source>
        <dbReference type="PROSITE" id="PS50053"/>
    </source>
</evidence>
<evidence type="ECO:0000313" key="3">
    <source>
        <dbReference type="EMBL" id="GMI39554.1"/>
    </source>
</evidence>
<feature type="coiled-coil region" evidence="1">
    <location>
        <begin position="123"/>
        <end position="178"/>
    </location>
</feature>